<evidence type="ECO:0000313" key="1">
    <source>
        <dbReference type="EMBL" id="MCI51183.1"/>
    </source>
</evidence>
<accession>A0A392SQP1</accession>
<feature type="non-terminal residue" evidence="1">
    <location>
        <position position="1"/>
    </location>
</feature>
<dbReference type="AlphaFoldDB" id="A0A392SQP1"/>
<dbReference type="Proteomes" id="UP000265520">
    <property type="component" value="Unassembled WGS sequence"/>
</dbReference>
<name>A0A392SQP1_9FABA</name>
<proteinExistence type="predicted"/>
<feature type="non-terminal residue" evidence="1">
    <location>
        <position position="87"/>
    </location>
</feature>
<protein>
    <submittedName>
        <fullName evidence="1">Uncharacterized protein</fullName>
    </submittedName>
</protein>
<reference evidence="1 2" key="1">
    <citation type="journal article" date="2018" name="Front. Plant Sci.">
        <title>Red Clover (Trifolium pratense) and Zigzag Clover (T. medium) - A Picture of Genomic Similarities and Differences.</title>
        <authorList>
            <person name="Dluhosova J."/>
            <person name="Istvanek J."/>
            <person name="Nedelnik J."/>
            <person name="Repkova J."/>
        </authorList>
    </citation>
    <scope>NUCLEOTIDE SEQUENCE [LARGE SCALE GENOMIC DNA]</scope>
    <source>
        <strain evidence="2">cv. 10/8</strain>
        <tissue evidence="1">Leaf</tissue>
    </source>
</reference>
<keyword evidence="2" id="KW-1185">Reference proteome</keyword>
<comment type="caution">
    <text evidence="1">The sequence shown here is derived from an EMBL/GenBank/DDBJ whole genome shotgun (WGS) entry which is preliminary data.</text>
</comment>
<dbReference type="EMBL" id="LXQA010428055">
    <property type="protein sequence ID" value="MCI51183.1"/>
    <property type="molecule type" value="Genomic_DNA"/>
</dbReference>
<evidence type="ECO:0000313" key="2">
    <source>
        <dbReference type="Proteomes" id="UP000265520"/>
    </source>
</evidence>
<sequence length="87" mass="8772">GTTALSIPSGSSLSVAVAAGTRAVVLTTVGALLGGVIRVSWNGGVQCSGRASVVHFCQARFFQGEHGASLKKCWQGVALANQRGNST</sequence>
<organism evidence="1 2">
    <name type="scientific">Trifolium medium</name>
    <dbReference type="NCBI Taxonomy" id="97028"/>
    <lineage>
        <taxon>Eukaryota</taxon>
        <taxon>Viridiplantae</taxon>
        <taxon>Streptophyta</taxon>
        <taxon>Embryophyta</taxon>
        <taxon>Tracheophyta</taxon>
        <taxon>Spermatophyta</taxon>
        <taxon>Magnoliopsida</taxon>
        <taxon>eudicotyledons</taxon>
        <taxon>Gunneridae</taxon>
        <taxon>Pentapetalae</taxon>
        <taxon>rosids</taxon>
        <taxon>fabids</taxon>
        <taxon>Fabales</taxon>
        <taxon>Fabaceae</taxon>
        <taxon>Papilionoideae</taxon>
        <taxon>50 kb inversion clade</taxon>
        <taxon>NPAAA clade</taxon>
        <taxon>Hologalegina</taxon>
        <taxon>IRL clade</taxon>
        <taxon>Trifolieae</taxon>
        <taxon>Trifolium</taxon>
    </lineage>
</organism>